<organism evidence="1">
    <name type="scientific">marine sediment metagenome</name>
    <dbReference type="NCBI Taxonomy" id="412755"/>
    <lineage>
        <taxon>unclassified sequences</taxon>
        <taxon>metagenomes</taxon>
        <taxon>ecological metagenomes</taxon>
    </lineage>
</organism>
<protein>
    <recommendedName>
        <fullName evidence="2">CRISPR system ring nuclease SSO1393-like domain-containing protein</fullName>
    </recommendedName>
</protein>
<evidence type="ECO:0008006" key="2">
    <source>
        <dbReference type="Google" id="ProtNLM"/>
    </source>
</evidence>
<comment type="caution">
    <text evidence="1">The sequence shown here is derived from an EMBL/GenBank/DDBJ whole genome shotgun (WGS) entry which is preliminary data.</text>
</comment>
<accession>A0A0F9MZ68</accession>
<name>A0A0F9MZ68_9ZZZZ</name>
<dbReference type="AlphaFoldDB" id="A0A0F9MZ68"/>
<sequence length="262" mass="30797">MTEKNCQIVLVGHTSHKLILSIDKEITHKLIFVTESEPLPGTLEATKALEELNNYYMERRIEVKNVKFDFHIQTKPIAELIHLIYQQEHQEYDNITINISGGLRYMDIWFYIASSITNTRIIHGDFIYEKNEEVGIYSNVELQTIPFQSITDKQFEFLELFFNEYNNYIQFFEPELSFNNNPLLYKGQKYQSLKQLKTVMEKVRKTSISRGSLNGFIQKLTLISALNINTNPLDKKEKSIEISYFGIAYFLHTLFQKKILVD</sequence>
<dbReference type="Gene3D" id="3.40.50.11700">
    <property type="match status" value="1"/>
</dbReference>
<evidence type="ECO:0000313" key="1">
    <source>
        <dbReference type="EMBL" id="KKM81875.1"/>
    </source>
</evidence>
<gene>
    <name evidence="1" type="ORF">LCGC14_1325340</name>
</gene>
<dbReference type="EMBL" id="LAZR01007949">
    <property type="protein sequence ID" value="KKM81875.1"/>
    <property type="molecule type" value="Genomic_DNA"/>
</dbReference>
<reference evidence="1" key="1">
    <citation type="journal article" date="2015" name="Nature">
        <title>Complex archaea that bridge the gap between prokaryotes and eukaryotes.</title>
        <authorList>
            <person name="Spang A."/>
            <person name="Saw J.H."/>
            <person name="Jorgensen S.L."/>
            <person name="Zaremba-Niedzwiedzka K."/>
            <person name="Martijn J."/>
            <person name="Lind A.E."/>
            <person name="van Eijk R."/>
            <person name="Schleper C."/>
            <person name="Guy L."/>
            <person name="Ettema T.J."/>
        </authorList>
    </citation>
    <scope>NUCLEOTIDE SEQUENCE</scope>
</reference>
<proteinExistence type="predicted"/>